<proteinExistence type="predicted"/>
<keyword evidence="2" id="KW-0812">Transmembrane</keyword>
<feature type="compositionally biased region" description="Basic and acidic residues" evidence="1">
    <location>
        <begin position="208"/>
        <end position="220"/>
    </location>
</feature>
<evidence type="ECO:0000256" key="1">
    <source>
        <dbReference type="SAM" id="MobiDB-lite"/>
    </source>
</evidence>
<reference evidence="3 4" key="1">
    <citation type="journal article" date="2017" name="Plant Biotechnol. J.">
        <title>A comprehensive draft genome sequence for lupin (Lupinus angustifolius), an emerging health food: insights into plant-microbe interactions and legume evolution.</title>
        <authorList>
            <person name="Hane J.K."/>
            <person name="Ming Y."/>
            <person name="Kamphuis L.G."/>
            <person name="Nelson M.N."/>
            <person name="Garg G."/>
            <person name="Atkins C.A."/>
            <person name="Bayer P.E."/>
            <person name="Bravo A."/>
            <person name="Bringans S."/>
            <person name="Cannon S."/>
            <person name="Edwards D."/>
            <person name="Foley R."/>
            <person name="Gao L.L."/>
            <person name="Harrison M.J."/>
            <person name="Huang W."/>
            <person name="Hurgobin B."/>
            <person name="Li S."/>
            <person name="Liu C.W."/>
            <person name="McGrath A."/>
            <person name="Morahan G."/>
            <person name="Murray J."/>
            <person name="Weller J."/>
            <person name="Jian J."/>
            <person name="Singh K.B."/>
        </authorList>
    </citation>
    <scope>NUCLEOTIDE SEQUENCE</scope>
    <source>
        <strain evidence="4">cv. Tanjil</strain>
        <tissue evidence="3">Whole plant</tissue>
    </source>
</reference>
<feature type="region of interest" description="Disordered" evidence="1">
    <location>
        <begin position="159"/>
        <end position="179"/>
    </location>
</feature>
<dbReference type="AlphaFoldDB" id="A0A4P1RB26"/>
<sequence length="324" mass="35831">MEDERVRKTNKDGKKKEYNSVLLSSNISKGGGKRIPGLLVLGGAMAVAGYVAVLSLHSFVTKRNKAKEKSKSDVTEHEPKPQQLLLEDGCKSQGHGDHQIETTSNSDGDAVSACHVTPHMSINKPLILEEEETDSDLNNSSELVSPNNFQHQEIVLHDDSHPESVASSSSNENEFAEEDGLQQNLDSMQTETKDDDEDDNNDDIVIIESEKEENSSKETEGTSLNSNEDKAEQDLKGEERINESDIQTQEAAEMDISASDDTSLYAGTNMAMNVKANLSEGLNYQPSPSYTFQLRTWLMPMLLQALLLVLVLYTCTRLFISFTK</sequence>
<name>A0A4P1RB26_LUPAN</name>
<evidence type="ECO:0000256" key="2">
    <source>
        <dbReference type="SAM" id="Phobius"/>
    </source>
</evidence>
<protein>
    <submittedName>
        <fullName evidence="3">Uncharacterized protein</fullName>
    </submittedName>
</protein>
<organism evidence="3 4">
    <name type="scientific">Lupinus angustifolius</name>
    <name type="common">Narrow-leaved blue lupine</name>
    <dbReference type="NCBI Taxonomy" id="3871"/>
    <lineage>
        <taxon>Eukaryota</taxon>
        <taxon>Viridiplantae</taxon>
        <taxon>Streptophyta</taxon>
        <taxon>Embryophyta</taxon>
        <taxon>Tracheophyta</taxon>
        <taxon>Spermatophyta</taxon>
        <taxon>Magnoliopsida</taxon>
        <taxon>eudicotyledons</taxon>
        <taxon>Gunneridae</taxon>
        <taxon>Pentapetalae</taxon>
        <taxon>rosids</taxon>
        <taxon>fabids</taxon>
        <taxon>Fabales</taxon>
        <taxon>Fabaceae</taxon>
        <taxon>Papilionoideae</taxon>
        <taxon>50 kb inversion clade</taxon>
        <taxon>genistoids sensu lato</taxon>
        <taxon>core genistoids</taxon>
        <taxon>Genisteae</taxon>
        <taxon>Lupinus</taxon>
    </lineage>
</organism>
<feature type="compositionally biased region" description="Low complexity" evidence="1">
    <location>
        <begin position="163"/>
        <end position="173"/>
    </location>
</feature>
<evidence type="ECO:0000313" key="4">
    <source>
        <dbReference type="Proteomes" id="UP000188354"/>
    </source>
</evidence>
<accession>A0A4P1RB26</accession>
<keyword evidence="2" id="KW-0472">Membrane</keyword>
<keyword evidence="4" id="KW-1185">Reference proteome</keyword>
<feature type="compositionally biased region" description="Basic and acidic residues" evidence="1">
    <location>
        <begin position="67"/>
        <end position="80"/>
    </location>
</feature>
<gene>
    <name evidence="3" type="ORF">TanjilG_02638</name>
</gene>
<dbReference type="EMBL" id="CM007368">
    <property type="protein sequence ID" value="OIW07004.1"/>
    <property type="molecule type" value="Genomic_DNA"/>
</dbReference>
<feature type="transmembrane region" description="Helical" evidence="2">
    <location>
        <begin position="297"/>
        <end position="320"/>
    </location>
</feature>
<dbReference type="Proteomes" id="UP000188354">
    <property type="component" value="Chromosome LG08"/>
</dbReference>
<feature type="region of interest" description="Disordered" evidence="1">
    <location>
        <begin position="65"/>
        <end position="113"/>
    </location>
</feature>
<feature type="compositionally biased region" description="Basic and acidic residues" evidence="1">
    <location>
        <begin position="88"/>
        <end position="100"/>
    </location>
</feature>
<keyword evidence="2" id="KW-1133">Transmembrane helix</keyword>
<evidence type="ECO:0000313" key="3">
    <source>
        <dbReference type="EMBL" id="OIW07004.1"/>
    </source>
</evidence>
<feature type="region of interest" description="Disordered" evidence="1">
    <location>
        <begin position="207"/>
        <end position="238"/>
    </location>
</feature>
<dbReference type="Gramene" id="OIW07004">
    <property type="protein sequence ID" value="OIW07004"/>
    <property type="gene ID" value="TanjilG_02638"/>
</dbReference>
<feature type="transmembrane region" description="Helical" evidence="2">
    <location>
        <begin position="38"/>
        <end position="60"/>
    </location>
</feature>
<feature type="compositionally biased region" description="Basic and acidic residues" evidence="1">
    <location>
        <begin position="227"/>
        <end position="238"/>
    </location>
</feature>